<dbReference type="Pfam" id="PF00180">
    <property type="entry name" value="Iso_dh"/>
    <property type="match status" value="1"/>
</dbReference>
<evidence type="ECO:0000256" key="1">
    <source>
        <dbReference type="ARBA" id="ARBA00001936"/>
    </source>
</evidence>
<dbReference type="SMART" id="SM01329">
    <property type="entry name" value="Iso_dh"/>
    <property type="match status" value="1"/>
</dbReference>
<comment type="similarity">
    <text evidence="3 14">Belongs to the isocitrate and isopropylmalate dehydrogenases family.</text>
</comment>
<gene>
    <name evidence="16" type="ORF">E3P86_02371</name>
</gene>
<evidence type="ECO:0000256" key="11">
    <source>
        <dbReference type="ARBA" id="ARBA00023027"/>
    </source>
</evidence>
<feature type="domain" description="Isopropylmalate dehydrogenase-like" evidence="15">
    <location>
        <begin position="5"/>
        <end position="363"/>
    </location>
</feature>
<evidence type="ECO:0000256" key="2">
    <source>
        <dbReference type="ARBA" id="ARBA00001946"/>
    </source>
</evidence>
<evidence type="ECO:0000256" key="12">
    <source>
        <dbReference type="ARBA" id="ARBA00023211"/>
    </source>
</evidence>
<evidence type="ECO:0000256" key="3">
    <source>
        <dbReference type="ARBA" id="ARBA00007769"/>
    </source>
</evidence>
<evidence type="ECO:0000256" key="9">
    <source>
        <dbReference type="ARBA" id="ARBA00022842"/>
    </source>
</evidence>
<dbReference type="PANTHER" id="PTHR42979">
    <property type="entry name" value="3-ISOPROPYLMALATE DEHYDROGENASE"/>
    <property type="match status" value="1"/>
</dbReference>
<keyword evidence="12" id="KW-0464">Manganese</keyword>
<dbReference type="GO" id="GO:0009098">
    <property type="term" value="P:L-leucine biosynthetic process"/>
    <property type="evidence" value="ECO:0007669"/>
    <property type="project" value="UniProtKB-KW"/>
</dbReference>
<keyword evidence="7" id="KW-0028">Amino-acid biosynthesis</keyword>
<sequence>MSTYNITVLAGDGIGPEVVSQATRVFDKISQVNPSIKFNLIDKLFGGCAIDATGEPLPSDTLESCRSSDAVLMGSVGGPKWGPSSPIRPEQGILALRKSLNLFANIRPASFASDSLLAFTPLKEEVAIGTDVIILRELTGGIYFGKRQEADANGNAFDTMEYSKSEVERIARVAAELALSYNPPLPVHSIDKANVLATSRLWRKTVTELYAKEYPQLSLDHQYVDSASMFLVNNPRRLNGVALMENLFGDILSDEASVIPGALGLLPSSSLSAVPSKDKRTFGLHEPIGGSAPDIAGQGIANPVGTILSAALLLRYSLGLHAEAAAVELAVRRVLDDKQIGGHGLRTGDLGGSTKTVEFGNAVIEELGKALNSV</sequence>
<dbReference type="AlphaFoldDB" id="A0A4T0J463"/>
<keyword evidence="9" id="KW-0460">Magnesium</keyword>
<evidence type="ECO:0000256" key="13">
    <source>
        <dbReference type="ARBA" id="ARBA00023304"/>
    </source>
</evidence>
<keyword evidence="8" id="KW-0479">Metal-binding</keyword>
<dbReference type="InterPro" id="IPR024084">
    <property type="entry name" value="IsoPropMal-DH-like_dom"/>
</dbReference>
<name>A0A4T0J463_WALIC</name>
<dbReference type="InterPro" id="IPR004429">
    <property type="entry name" value="Isopropylmalate_DH"/>
</dbReference>
<comment type="caution">
    <text evidence="16">The sequence shown here is derived from an EMBL/GenBank/DDBJ whole genome shotgun (WGS) entry which is preliminary data.</text>
</comment>
<evidence type="ECO:0000259" key="15">
    <source>
        <dbReference type="SMART" id="SM01329"/>
    </source>
</evidence>
<dbReference type="FunFam" id="3.40.718.10:FF:000006">
    <property type="entry name" value="3-isopropylmalate dehydrogenase"/>
    <property type="match status" value="1"/>
</dbReference>
<dbReference type="GO" id="GO:0046872">
    <property type="term" value="F:metal ion binding"/>
    <property type="evidence" value="ECO:0007669"/>
    <property type="project" value="UniProtKB-KW"/>
</dbReference>
<evidence type="ECO:0000256" key="4">
    <source>
        <dbReference type="ARBA" id="ARBA00011738"/>
    </source>
</evidence>
<organism evidence="16 17">
    <name type="scientific">Wallemia ichthyophaga</name>
    <dbReference type="NCBI Taxonomy" id="245174"/>
    <lineage>
        <taxon>Eukaryota</taxon>
        <taxon>Fungi</taxon>
        <taxon>Dikarya</taxon>
        <taxon>Basidiomycota</taxon>
        <taxon>Wallemiomycotina</taxon>
        <taxon>Wallemiomycetes</taxon>
        <taxon>Wallemiales</taxon>
        <taxon>Wallemiaceae</taxon>
        <taxon>Wallemia</taxon>
    </lineage>
</organism>
<dbReference type="SUPFAM" id="SSF53659">
    <property type="entry name" value="Isocitrate/Isopropylmalate dehydrogenase-like"/>
    <property type="match status" value="1"/>
</dbReference>
<proteinExistence type="inferred from homology"/>
<protein>
    <recommendedName>
        <fullName evidence="5">3-isopropylmalate dehydrogenase</fullName>
        <ecNumber evidence="5">1.1.1.85</ecNumber>
    </recommendedName>
</protein>
<comment type="subunit">
    <text evidence="4">Homodimer.</text>
</comment>
<evidence type="ECO:0000256" key="5">
    <source>
        <dbReference type="ARBA" id="ARBA00013101"/>
    </source>
</evidence>
<dbReference type="GO" id="GO:0005829">
    <property type="term" value="C:cytosol"/>
    <property type="evidence" value="ECO:0007669"/>
    <property type="project" value="TreeGrafter"/>
</dbReference>
<dbReference type="EC" id="1.1.1.85" evidence="5"/>
<dbReference type="NCBIfam" id="TIGR00169">
    <property type="entry name" value="leuB"/>
    <property type="match status" value="1"/>
</dbReference>
<evidence type="ECO:0000256" key="10">
    <source>
        <dbReference type="ARBA" id="ARBA00023002"/>
    </source>
</evidence>
<keyword evidence="11" id="KW-0520">NAD</keyword>
<comment type="cofactor">
    <cofactor evidence="1">
        <name>Mn(2+)</name>
        <dbReference type="ChEBI" id="CHEBI:29035"/>
    </cofactor>
</comment>
<dbReference type="Proteomes" id="UP000310689">
    <property type="component" value="Unassembled WGS sequence"/>
</dbReference>
<keyword evidence="6" id="KW-0432">Leucine biosynthesis</keyword>
<evidence type="ECO:0000256" key="6">
    <source>
        <dbReference type="ARBA" id="ARBA00022430"/>
    </source>
</evidence>
<dbReference type="Gene3D" id="3.40.718.10">
    <property type="entry name" value="Isopropylmalate Dehydrogenase"/>
    <property type="match status" value="1"/>
</dbReference>
<reference evidence="16 17" key="1">
    <citation type="submission" date="2019-03" db="EMBL/GenBank/DDBJ databases">
        <title>Sequencing 23 genomes of Wallemia ichthyophaga.</title>
        <authorList>
            <person name="Gostincar C."/>
        </authorList>
    </citation>
    <scope>NUCLEOTIDE SEQUENCE [LARGE SCALE GENOMIC DNA]</scope>
    <source>
        <strain evidence="16 17">EXF-6200</strain>
    </source>
</reference>
<evidence type="ECO:0000256" key="7">
    <source>
        <dbReference type="ARBA" id="ARBA00022605"/>
    </source>
</evidence>
<keyword evidence="10 14" id="KW-0560">Oxidoreductase</keyword>
<dbReference type="GO" id="GO:0003862">
    <property type="term" value="F:3-isopropylmalate dehydrogenase activity"/>
    <property type="evidence" value="ECO:0007669"/>
    <property type="project" value="UniProtKB-EC"/>
</dbReference>
<evidence type="ECO:0000256" key="8">
    <source>
        <dbReference type="ARBA" id="ARBA00022723"/>
    </source>
</evidence>
<evidence type="ECO:0000256" key="14">
    <source>
        <dbReference type="RuleBase" id="RU004443"/>
    </source>
</evidence>
<evidence type="ECO:0000313" key="16">
    <source>
        <dbReference type="EMBL" id="TIB36827.1"/>
    </source>
</evidence>
<dbReference type="PANTHER" id="PTHR42979:SF1">
    <property type="entry name" value="3-ISOPROPYLMALATE DEHYDROGENASE"/>
    <property type="match status" value="1"/>
</dbReference>
<comment type="cofactor">
    <cofactor evidence="2">
        <name>Mg(2+)</name>
        <dbReference type="ChEBI" id="CHEBI:18420"/>
    </cofactor>
</comment>
<accession>A0A4T0J463</accession>
<keyword evidence="13" id="KW-0100">Branched-chain amino acid biosynthesis</keyword>
<dbReference type="EMBL" id="SPOI01000117">
    <property type="protein sequence ID" value="TIB36827.1"/>
    <property type="molecule type" value="Genomic_DNA"/>
</dbReference>
<evidence type="ECO:0000313" key="17">
    <source>
        <dbReference type="Proteomes" id="UP000310689"/>
    </source>
</evidence>